<comment type="caution">
    <text evidence="2">The sequence shown here is derived from an EMBL/GenBank/DDBJ whole genome shotgun (WGS) entry which is preliminary data.</text>
</comment>
<dbReference type="PANTHER" id="PTHR35546">
    <property type="entry name" value="F-BOX PROTEIN INTERACTION DOMAIN PROTEIN-RELATED"/>
    <property type="match status" value="1"/>
</dbReference>
<dbReference type="PANTHER" id="PTHR35546:SF128">
    <property type="entry name" value="F-BOX ASSOCIATED DOMAIN-CONTAINING PROTEIN"/>
    <property type="match status" value="1"/>
</dbReference>
<dbReference type="Proteomes" id="UP001154282">
    <property type="component" value="Unassembled WGS sequence"/>
</dbReference>
<evidence type="ECO:0000313" key="2">
    <source>
        <dbReference type="EMBL" id="CAI0466291.1"/>
    </source>
</evidence>
<accession>A0AAV0P632</accession>
<evidence type="ECO:0000259" key="1">
    <source>
        <dbReference type="Pfam" id="PF24750"/>
    </source>
</evidence>
<proteinExistence type="predicted"/>
<dbReference type="SUPFAM" id="SSF81383">
    <property type="entry name" value="F-box domain"/>
    <property type="match status" value="1"/>
</dbReference>
<dbReference type="InterPro" id="IPR055290">
    <property type="entry name" value="At3g26010-like"/>
</dbReference>
<dbReference type="Pfam" id="PF24750">
    <property type="entry name" value="b-prop_At3g26010-like"/>
    <property type="match status" value="1"/>
</dbReference>
<name>A0AAV0P632_9ROSI</name>
<evidence type="ECO:0000313" key="3">
    <source>
        <dbReference type="Proteomes" id="UP001154282"/>
    </source>
</evidence>
<reference evidence="2" key="1">
    <citation type="submission" date="2022-08" db="EMBL/GenBank/DDBJ databases">
        <authorList>
            <person name="Gutierrez-Valencia J."/>
        </authorList>
    </citation>
    <scope>NUCLEOTIDE SEQUENCE</scope>
</reference>
<organism evidence="2 3">
    <name type="scientific">Linum tenue</name>
    <dbReference type="NCBI Taxonomy" id="586396"/>
    <lineage>
        <taxon>Eukaryota</taxon>
        <taxon>Viridiplantae</taxon>
        <taxon>Streptophyta</taxon>
        <taxon>Embryophyta</taxon>
        <taxon>Tracheophyta</taxon>
        <taxon>Spermatophyta</taxon>
        <taxon>Magnoliopsida</taxon>
        <taxon>eudicotyledons</taxon>
        <taxon>Gunneridae</taxon>
        <taxon>Pentapetalae</taxon>
        <taxon>rosids</taxon>
        <taxon>fabids</taxon>
        <taxon>Malpighiales</taxon>
        <taxon>Linaceae</taxon>
        <taxon>Linum</taxon>
    </lineage>
</organism>
<dbReference type="Gene3D" id="1.20.1280.50">
    <property type="match status" value="1"/>
</dbReference>
<gene>
    <name evidence="2" type="ORF">LITE_LOCUS36978</name>
</gene>
<dbReference type="AlphaFoldDB" id="A0AAV0P632"/>
<dbReference type="EMBL" id="CAMGYJ010000008">
    <property type="protein sequence ID" value="CAI0466291.1"/>
    <property type="molecule type" value="Genomic_DNA"/>
</dbReference>
<dbReference type="InterPro" id="IPR036047">
    <property type="entry name" value="F-box-like_dom_sf"/>
</dbReference>
<dbReference type="InterPro" id="IPR056592">
    <property type="entry name" value="Beta-prop_At3g26010-like"/>
</dbReference>
<sequence>MATSTRKLISSSSSISKLEANDLLVEILIRLPDPRSAVRCKSICKGWNSVISAPDFSRRLASHHRSLSAANNESEQPVLTPAEVRQLILSFLPFPDDAGSKFLVLDSIKDLLLLGFWGNETCQELRRTHLVCNPFTKQWISLPLPPKMAARPHRYRWTVKLVCKPFISLGEEDQVFPGRFQVVRMYTPLSLYAKVEVYMFCSRSGRWARFVLDHDHHSLRCFSPDHVALNNGKLYWANSWKRFVKWDPFSLDHNSTLPIVIDGPKFSGRLSGPWTSAGALHVTCTRWERSNESPSSWIDLSVWRLEEEEHGGGWRKQNEVTNLEGVCKITSNSETKVLDHLRFQDVVGMHPDKPGIVFLSAFGAADHYKEVVVFYDFGKNKLEFLAYEEVQSYYTYLNPVVQPRVTFWPSMIPNYKMLQRGYNGSYNCWLSTM</sequence>
<feature type="domain" description="F-box protein At3g26010-like beta-propeller" evidence="1">
    <location>
        <begin position="125"/>
        <end position="254"/>
    </location>
</feature>
<protein>
    <recommendedName>
        <fullName evidence="1">F-box protein At3g26010-like beta-propeller domain-containing protein</fullName>
    </recommendedName>
</protein>
<keyword evidence="3" id="KW-1185">Reference proteome</keyword>